<name>A0A183AJG7_9TREM</name>
<protein>
    <submittedName>
        <fullName evidence="3">Non-specific serine/threonine protein kinase</fullName>
    </submittedName>
</protein>
<dbReference type="Proteomes" id="UP000272942">
    <property type="component" value="Unassembled WGS sequence"/>
</dbReference>
<dbReference type="EMBL" id="UZAN01044171">
    <property type="protein sequence ID" value="VDP80181.1"/>
    <property type="molecule type" value="Genomic_DNA"/>
</dbReference>
<sequence>MTIDLVSHEILTLRDLSGSTECDASGFNAKSFYSTFTTDELSEIFYGCWDLFNSAPFDAITVRLGSQEVEKRWLFTYLSHTRATRILFMENVLVHISISEIPCLANFLSGFFRYLIGRTNLEPEDAASLSDLILITWWDLGFATPTNYVHLSRTLYTELVSIWTDSQHNNTQLFTTISQYPEYAHVLMVLLLRLYSDLMEGCLAEQESSDRQSDKPTKNSASRMLGVHSSHAFQQLDQVYRETLHILDQSTEVPISTEIKYTYELFSTTVRILKQAVRCRSMVDSLYQHLELPFNHSEVDHSLSIRFALICDYLLVRACRYLSSHSEMCSTGDPFPSQFSCLIHATAPKHLIAHLLTNSVSLPTGSLPSYSAWDFRREASETTASFLPHVELMCRALDRRLNALGLASWFVQCSDPKDVHLANSLLSRLMKLAPLFAVNPQFALSLIIRIDRLRQLTLPEQNYLKFLRAILSHMSTENKVQLLHAVHSDRNPTHACPLSRNPNQLESRMRMLFNRLVVIDETDVNTSVGEAAQISDTKSTATIRDPEVSWS</sequence>
<reference evidence="1 2" key="2">
    <citation type="submission" date="2018-11" db="EMBL/GenBank/DDBJ databases">
        <authorList>
            <consortium name="Pathogen Informatics"/>
        </authorList>
    </citation>
    <scope>NUCLEOTIDE SEQUENCE [LARGE SCALE GENOMIC DNA]</scope>
    <source>
        <strain evidence="1 2">Egypt</strain>
    </source>
</reference>
<dbReference type="WBParaSite" id="ECPE_0000711701-mRNA-1">
    <property type="protein sequence ID" value="ECPE_0000711701-mRNA-1"/>
    <property type="gene ID" value="ECPE_0000711701"/>
</dbReference>
<proteinExistence type="predicted"/>
<evidence type="ECO:0000313" key="2">
    <source>
        <dbReference type="Proteomes" id="UP000272942"/>
    </source>
</evidence>
<dbReference type="AlphaFoldDB" id="A0A183AJG7"/>
<reference evidence="3" key="1">
    <citation type="submission" date="2016-06" db="UniProtKB">
        <authorList>
            <consortium name="WormBaseParasite"/>
        </authorList>
    </citation>
    <scope>IDENTIFICATION</scope>
</reference>
<keyword evidence="2" id="KW-1185">Reference proteome</keyword>
<evidence type="ECO:0000313" key="1">
    <source>
        <dbReference type="EMBL" id="VDP80181.1"/>
    </source>
</evidence>
<gene>
    <name evidence="1" type="ORF">ECPE_LOCUS7102</name>
</gene>
<evidence type="ECO:0000313" key="3">
    <source>
        <dbReference type="WBParaSite" id="ECPE_0000711701-mRNA-1"/>
    </source>
</evidence>
<dbReference type="OrthoDB" id="6246449at2759"/>
<accession>A0A183AJG7</accession>
<organism evidence="3">
    <name type="scientific">Echinostoma caproni</name>
    <dbReference type="NCBI Taxonomy" id="27848"/>
    <lineage>
        <taxon>Eukaryota</taxon>
        <taxon>Metazoa</taxon>
        <taxon>Spiralia</taxon>
        <taxon>Lophotrochozoa</taxon>
        <taxon>Platyhelminthes</taxon>
        <taxon>Trematoda</taxon>
        <taxon>Digenea</taxon>
        <taxon>Plagiorchiida</taxon>
        <taxon>Echinostomata</taxon>
        <taxon>Echinostomatoidea</taxon>
        <taxon>Echinostomatidae</taxon>
        <taxon>Echinostoma</taxon>
    </lineage>
</organism>